<name>A0A9K3E491_HELAN</name>
<dbReference type="AlphaFoldDB" id="A0A9K3E491"/>
<reference evidence="1" key="1">
    <citation type="journal article" date="2017" name="Nature">
        <title>The sunflower genome provides insights into oil metabolism, flowering and Asterid evolution.</title>
        <authorList>
            <person name="Badouin H."/>
            <person name="Gouzy J."/>
            <person name="Grassa C.J."/>
            <person name="Murat F."/>
            <person name="Staton S.E."/>
            <person name="Cottret L."/>
            <person name="Lelandais-Briere C."/>
            <person name="Owens G.L."/>
            <person name="Carrere S."/>
            <person name="Mayjonade B."/>
            <person name="Legrand L."/>
            <person name="Gill N."/>
            <person name="Kane N.C."/>
            <person name="Bowers J.E."/>
            <person name="Hubner S."/>
            <person name="Bellec A."/>
            <person name="Berard A."/>
            <person name="Berges H."/>
            <person name="Blanchet N."/>
            <person name="Boniface M.C."/>
            <person name="Brunel D."/>
            <person name="Catrice O."/>
            <person name="Chaidir N."/>
            <person name="Claudel C."/>
            <person name="Donnadieu C."/>
            <person name="Faraut T."/>
            <person name="Fievet G."/>
            <person name="Helmstetter N."/>
            <person name="King M."/>
            <person name="Knapp S.J."/>
            <person name="Lai Z."/>
            <person name="Le Paslier M.C."/>
            <person name="Lippi Y."/>
            <person name="Lorenzon L."/>
            <person name="Mandel J.R."/>
            <person name="Marage G."/>
            <person name="Marchand G."/>
            <person name="Marquand E."/>
            <person name="Bret-Mestries E."/>
            <person name="Morien E."/>
            <person name="Nambeesan S."/>
            <person name="Nguyen T."/>
            <person name="Pegot-Espagnet P."/>
            <person name="Pouilly N."/>
            <person name="Raftis F."/>
            <person name="Sallet E."/>
            <person name="Schiex T."/>
            <person name="Thomas J."/>
            <person name="Vandecasteele C."/>
            <person name="Vares D."/>
            <person name="Vear F."/>
            <person name="Vautrin S."/>
            <person name="Crespi M."/>
            <person name="Mangin B."/>
            <person name="Burke J.M."/>
            <person name="Salse J."/>
            <person name="Munos S."/>
            <person name="Vincourt P."/>
            <person name="Rieseberg L.H."/>
            <person name="Langlade N.B."/>
        </authorList>
    </citation>
    <scope>NUCLEOTIDE SEQUENCE</scope>
    <source>
        <tissue evidence="1">Leaves</tissue>
    </source>
</reference>
<comment type="caution">
    <text evidence="1">The sequence shown here is derived from an EMBL/GenBank/DDBJ whole genome shotgun (WGS) entry which is preliminary data.</text>
</comment>
<dbReference type="Proteomes" id="UP000215914">
    <property type="component" value="Unassembled WGS sequence"/>
</dbReference>
<reference evidence="1" key="2">
    <citation type="submission" date="2020-06" db="EMBL/GenBank/DDBJ databases">
        <title>Helianthus annuus Genome sequencing and assembly Release 2.</title>
        <authorList>
            <person name="Gouzy J."/>
            <person name="Langlade N."/>
            <person name="Munos S."/>
        </authorList>
    </citation>
    <scope>NUCLEOTIDE SEQUENCE</scope>
    <source>
        <tissue evidence="1">Leaves</tissue>
    </source>
</reference>
<accession>A0A9K3E491</accession>
<sequence>MQIVFKAQKLYFSGLQAPNEEYEEYLSHLFGDKCTGNRNEMAQLPEGITELLEHEKLPVPLIKCHNVIVLTTTNVDELDRQWDPLIDLRSTNLLAPTGPFVSKHLETSLLDLEVDQPLSKIAIEFPDIYTGTNYIYDFIKGVIGKPELGLSS</sequence>
<proteinExistence type="predicted"/>
<dbReference type="EMBL" id="MNCJ02000330">
    <property type="protein sequence ID" value="KAF5766604.1"/>
    <property type="molecule type" value="Genomic_DNA"/>
</dbReference>
<organism evidence="1 2">
    <name type="scientific">Helianthus annuus</name>
    <name type="common">Common sunflower</name>
    <dbReference type="NCBI Taxonomy" id="4232"/>
    <lineage>
        <taxon>Eukaryota</taxon>
        <taxon>Viridiplantae</taxon>
        <taxon>Streptophyta</taxon>
        <taxon>Embryophyta</taxon>
        <taxon>Tracheophyta</taxon>
        <taxon>Spermatophyta</taxon>
        <taxon>Magnoliopsida</taxon>
        <taxon>eudicotyledons</taxon>
        <taxon>Gunneridae</taxon>
        <taxon>Pentapetalae</taxon>
        <taxon>asterids</taxon>
        <taxon>campanulids</taxon>
        <taxon>Asterales</taxon>
        <taxon>Asteraceae</taxon>
        <taxon>Asteroideae</taxon>
        <taxon>Heliantheae alliance</taxon>
        <taxon>Heliantheae</taxon>
        <taxon>Helianthus</taxon>
    </lineage>
</organism>
<evidence type="ECO:0000313" key="2">
    <source>
        <dbReference type="Proteomes" id="UP000215914"/>
    </source>
</evidence>
<protein>
    <submittedName>
        <fullName evidence="1">Uncharacterized protein</fullName>
    </submittedName>
</protein>
<evidence type="ECO:0000313" key="1">
    <source>
        <dbReference type="EMBL" id="KAF5766604.1"/>
    </source>
</evidence>
<keyword evidence="2" id="KW-1185">Reference proteome</keyword>
<dbReference type="Gramene" id="mRNA:HanXRQr2_Chr15g0717341">
    <property type="protein sequence ID" value="mRNA:HanXRQr2_Chr15g0717341"/>
    <property type="gene ID" value="HanXRQr2_Chr15g0717341"/>
</dbReference>
<gene>
    <name evidence="1" type="ORF">HanXRQr2_Chr15g0717341</name>
</gene>